<dbReference type="Pfam" id="PF14295">
    <property type="entry name" value="PAN_4"/>
    <property type="match status" value="1"/>
</dbReference>
<dbReference type="GO" id="GO:0007017">
    <property type="term" value="P:microtubule-based process"/>
    <property type="evidence" value="ECO:0007669"/>
    <property type="project" value="InterPro"/>
</dbReference>
<keyword evidence="1" id="KW-0472">Membrane</keyword>
<feature type="domain" description="Apple" evidence="2">
    <location>
        <begin position="158"/>
        <end position="199"/>
    </location>
</feature>
<evidence type="ECO:0000313" key="3">
    <source>
        <dbReference type="Proteomes" id="UP000887540"/>
    </source>
</evidence>
<accession>A0A914D6A1</accession>
<evidence type="ECO:0000313" key="4">
    <source>
        <dbReference type="WBParaSite" id="ACRNAN_scaffold1990.g7489.t1"/>
    </source>
</evidence>
<reference evidence="4" key="1">
    <citation type="submission" date="2022-11" db="UniProtKB">
        <authorList>
            <consortium name="WormBaseParasite"/>
        </authorList>
    </citation>
    <scope>IDENTIFICATION</scope>
</reference>
<proteinExistence type="predicted"/>
<dbReference type="GO" id="GO:0030286">
    <property type="term" value="C:dynein complex"/>
    <property type="evidence" value="ECO:0007669"/>
    <property type="project" value="InterPro"/>
</dbReference>
<sequence length="325" mass="36514">MENTTSVVIDEIQSDIELPKKLEKAKKEKADWSGMKKFHVFALLFVGLLAGGLLTIISIAASKPHILFGSETECKIEALPLNQNITETFNACQVILEESRDASLKIEATTEDLLLLDFETGEEHIKNLEHELDTCKKDLKEKKFEEKCTHEANADIIGHDIALKYGSIEDCCAFCHAIPNCKGYAWENWEIEGGRCWLKSVNGPIVHNKNGVHAGILNRFNIPYKTFTNEELTNLISYHGAGMNSTISVAIVNYLQKALVLYSTDRERVRVAICGHVVDNLKEKFGGYWGCAMGNFGSRVHAHAYIYLKFNLDQGEIVEVFFEKP</sequence>
<protein>
    <submittedName>
        <fullName evidence="4">Apple domain-containing protein</fullName>
    </submittedName>
</protein>
<dbReference type="InterPro" id="IPR037177">
    <property type="entry name" value="DLC_sf"/>
</dbReference>
<dbReference type="InterPro" id="IPR003609">
    <property type="entry name" value="Pan_app"/>
</dbReference>
<name>A0A914D6A1_9BILA</name>
<keyword evidence="1" id="KW-0812">Transmembrane</keyword>
<keyword evidence="3" id="KW-1185">Reference proteome</keyword>
<evidence type="ECO:0000256" key="1">
    <source>
        <dbReference type="SAM" id="Phobius"/>
    </source>
</evidence>
<dbReference type="Gene3D" id="3.50.4.10">
    <property type="entry name" value="Hepatocyte Growth Factor"/>
    <property type="match status" value="1"/>
</dbReference>
<dbReference type="SUPFAM" id="SSF54648">
    <property type="entry name" value="DLC"/>
    <property type="match status" value="1"/>
</dbReference>
<feature type="transmembrane region" description="Helical" evidence="1">
    <location>
        <begin position="38"/>
        <end position="61"/>
    </location>
</feature>
<keyword evidence="1" id="KW-1133">Transmembrane helix</keyword>
<dbReference type="Proteomes" id="UP000887540">
    <property type="component" value="Unplaced"/>
</dbReference>
<evidence type="ECO:0000259" key="2">
    <source>
        <dbReference type="Pfam" id="PF14295"/>
    </source>
</evidence>
<organism evidence="3 4">
    <name type="scientific">Acrobeloides nanus</name>
    <dbReference type="NCBI Taxonomy" id="290746"/>
    <lineage>
        <taxon>Eukaryota</taxon>
        <taxon>Metazoa</taxon>
        <taxon>Ecdysozoa</taxon>
        <taxon>Nematoda</taxon>
        <taxon>Chromadorea</taxon>
        <taxon>Rhabditida</taxon>
        <taxon>Tylenchina</taxon>
        <taxon>Cephalobomorpha</taxon>
        <taxon>Cephaloboidea</taxon>
        <taxon>Cephalobidae</taxon>
        <taxon>Acrobeloides</taxon>
    </lineage>
</organism>
<dbReference type="AlphaFoldDB" id="A0A914D6A1"/>
<dbReference type="WBParaSite" id="ACRNAN_scaffold1990.g7489.t1">
    <property type="protein sequence ID" value="ACRNAN_scaffold1990.g7489.t1"/>
    <property type="gene ID" value="ACRNAN_scaffold1990.g7489"/>
</dbReference>